<dbReference type="EMBL" id="JBHTCG010000018">
    <property type="protein sequence ID" value="MFC7385456.1"/>
    <property type="molecule type" value="Genomic_DNA"/>
</dbReference>
<keyword evidence="4" id="KW-1185">Reference proteome</keyword>
<feature type="region of interest" description="Disordered" evidence="1">
    <location>
        <begin position="127"/>
        <end position="169"/>
    </location>
</feature>
<organism evidence="3 4">
    <name type="scientific">Sphaerisporangium rhizosphaerae</name>
    <dbReference type="NCBI Taxonomy" id="2269375"/>
    <lineage>
        <taxon>Bacteria</taxon>
        <taxon>Bacillati</taxon>
        <taxon>Actinomycetota</taxon>
        <taxon>Actinomycetes</taxon>
        <taxon>Streptosporangiales</taxon>
        <taxon>Streptosporangiaceae</taxon>
        <taxon>Sphaerisporangium</taxon>
    </lineage>
</organism>
<dbReference type="InterPro" id="IPR018961">
    <property type="entry name" value="DnaJ_homolog_subfam-C_membr-28"/>
</dbReference>
<name>A0ABW2PE84_9ACTN</name>
<dbReference type="RefSeq" id="WP_380829387.1">
    <property type="nucleotide sequence ID" value="NZ_JBHTCG010000018.1"/>
</dbReference>
<reference evidence="4" key="1">
    <citation type="journal article" date="2019" name="Int. J. Syst. Evol. Microbiol.">
        <title>The Global Catalogue of Microorganisms (GCM) 10K type strain sequencing project: providing services to taxonomists for standard genome sequencing and annotation.</title>
        <authorList>
            <consortium name="The Broad Institute Genomics Platform"/>
            <consortium name="The Broad Institute Genome Sequencing Center for Infectious Disease"/>
            <person name="Wu L."/>
            <person name="Ma J."/>
        </authorList>
    </citation>
    <scope>NUCLEOTIDE SEQUENCE [LARGE SCALE GENOMIC DNA]</scope>
    <source>
        <strain evidence="4">CECT 7649</strain>
    </source>
</reference>
<evidence type="ECO:0000256" key="1">
    <source>
        <dbReference type="SAM" id="MobiDB-lite"/>
    </source>
</evidence>
<evidence type="ECO:0000313" key="3">
    <source>
        <dbReference type="EMBL" id="MFC7385456.1"/>
    </source>
</evidence>
<dbReference type="Pfam" id="PF09350">
    <property type="entry name" value="DJC28_CD"/>
    <property type="match status" value="1"/>
</dbReference>
<gene>
    <name evidence="3" type="ORF">ACFQSB_24830</name>
</gene>
<dbReference type="Proteomes" id="UP001596496">
    <property type="component" value="Unassembled WGS sequence"/>
</dbReference>
<comment type="caution">
    <text evidence="3">The sequence shown here is derived from an EMBL/GenBank/DDBJ whole genome shotgun (WGS) entry which is preliminary data.</text>
</comment>
<sequence>MTERKPRGVPFETWVDRQIREASERGLFDDLPGAGKPLPGQGEPQDEMWWIKRKLEEENLRFPLPGSLALRREVEDALAAAARARSEAEVREIIAGINAKILDGTRKALSGPPLNLMPFDVEEVVGDWRERRPAEPAPDAPAAAEPPDEPPAGTRSGWRSLFRGRRSTP</sequence>
<accession>A0ABW2PE84</accession>
<feature type="domain" description="DnaJ homologue subfamily C member 28 conserved" evidence="2">
    <location>
        <begin position="14"/>
        <end position="80"/>
    </location>
</feature>
<evidence type="ECO:0000259" key="2">
    <source>
        <dbReference type="Pfam" id="PF09350"/>
    </source>
</evidence>
<protein>
    <submittedName>
        <fullName evidence="3">DUF1992 domain-containing protein</fullName>
    </submittedName>
</protein>
<proteinExistence type="predicted"/>
<evidence type="ECO:0000313" key="4">
    <source>
        <dbReference type="Proteomes" id="UP001596496"/>
    </source>
</evidence>
<feature type="region of interest" description="Disordered" evidence="1">
    <location>
        <begin position="25"/>
        <end position="44"/>
    </location>
</feature>